<dbReference type="AlphaFoldDB" id="A0ABD2D0B8"/>
<proteinExistence type="predicted"/>
<comment type="caution">
    <text evidence="1">The sequence shown here is derived from an EMBL/GenBank/DDBJ whole genome shotgun (WGS) entry which is preliminary data.</text>
</comment>
<sequence>MAMFYKAWRKWKGFIFLKASNLALAGGYKRLCSTSFVEEPSDVPCEGAICFTRSFDTKRVQLRKSLLCFMIACSLHQISLHRTRRTRRQVLISLFKWFRKALRPLYKYNYVTIGEGKYLSPCVLVRELESRKLGLLSL</sequence>
<name>A0ABD2D0B8_VESMC</name>
<reference evidence="1 2" key="1">
    <citation type="journal article" date="2024" name="Ann. Entomol. Soc. Am.">
        <title>Genomic analyses of the southern and eastern yellowjacket wasps (Hymenoptera: Vespidae) reveal evolutionary signatures of social life.</title>
        <authorList>
            <person name="Catto M.A."/>
            <person name="Caine P.B."/>
            <person name="Orr S.E."/>
            <person name="Hunt B.G."/>
            <person name="Goodisman M.A.D."/>
        </authorList>
    </citation>
    <scope>NUCLEOTIDE SEQUENCE [LARGE SCALE GENOMIC DNA]</scope>
    <source>
        <strain evidence="1">232</strain>
        <tissue evidence="1">Head and thorax</tissue>
    </source>
</reference>
<keyword evidence="2" id="KW-1185">Reference proteome</keyword>
<organism evidence="1 2">
    <name type="scientific">Vespula maculifrons</name>
    <name type="common">Eastern yellow jacket</name>
    <name type="synonym">Wasp</name>
    <dbReference type="NCBI Taxonomy" id="7453"/>
    <lineage>
        <taxon>Eukaryota</taxon>
        <taxon>Metazoa</taxon>
        <taxon>Ecdysozoa</taxon>
        <taxon>Arthropoda</taxon>
        <taxon>Hexapoda</taxon>
        <taxon>Insecta</taxon>
        <taxon>Pterygota</taxon>
        <taxon>Neoptera</taxon>
        <taxon>Endopterygota</taxon>
        <taxon>Hymenoptera</taxon>
        <taxon>Apocrita</taxon>
        <taxon>Aculeata</taxon>
        <taxon>Vespoidea</taxon>
        <taxon>Vespidae</taxon>
        <taxon>Vespinae</taxon>
        <taxon>Vespula</taxon>
    </lineage>
</organism>
<dbReference type="Proteomes" id="UP001607303">
    <property type="component" value="Unassembled WGS sequence"/>
</dbReference>
<evidence type="ECO:0000313" key="2">
    <source>
        <dbReference type="Proteomes" id="UP001607303"/>
    </source>
</evidence>
<gene>
    <name evidence="1" type="ORF">V1477_001394</name>
</gene>
<dbReference type="EMBL" id="JAYRBN010000013">
    <property type="protein sequence ID" value="KAL2750409.1"/>
    <property type="molecule type" value="Genomic_DNA"/>
</dbReference>
<evidence type="ECO:0000313" key="1">
    <source>
        <dbReference type="EMBL" id="KAL2750409.1"/>
    </source>
</evidence>
<accession>A0ABD2D0B8</accession>
<protein>
    <submittedName>
        <fullName evidence="1">Uncharacterized protein</fullName>
    </submittedName>
</protein>